<reference evidence="1 2" key="1">
    <citation type="submission" date="2019-01" db="EMBL/GenBank/DDBJ databases">
        <authorList>
            <person name="Chen W.-M."/>
        </authorList>
    </citation>
    <scope>NUCLEOTIDE SEQUENCE [LARGE SCALE GENOMIC DNA]</scope>
    <source>
        <strain evidence="1 2">TLA-22</strain>
    </source>
</reference>
<gene>
    <name evidence="1" type="ORF">ENE74_09705</name>
</gene>
<accession>A0A437J6E4</accession>
<dbReference type="RefSeq" id="WP_127690747.1">
    <property type="nucleotide sequence ID" value="NZ_RZUL01000003.1"/>
</dbReference>
<name>A0A437J6E4_9SPHN</name>
<proteinExistence type="predicted"/>
<sequence>MDDVTRHAARLRMVEIVLHWAWDPIGIRGIEEAIDEYDLYAGTVLDMLERKAADQEVADYLTSIERDRMGLQPRPEKNADVAEMLGHPSILRFSSESNC</sequence>
<dbReference type="EMBL" id="RZUL01000003">
    <property type="protein sequence ID" value="RVT40748.1"/>
    <property type="molecule type" value="Genomic_DNA"/>
</dbReference>
<dbReference type="OrthoDB" id="773332at2"/>
<evidence type="ECO:0000313" key="2">
    <source>
        <dbReference type="Proteomes" id="UP000282977"/>
    </source>
</evidence>
<evidence type="ECO:0000313" key="1">
    <source>
        <dbReference type="EMBL" id="RVT40748.1"/>
    </source>
</evidence>
<dbReference type="AlphaFoldDB" id="A0A437J6E4"/>
<keyword evidence="2" id="KW-1185">Reference proteome</keyword>
<protein>
    <submittedName>
        <fullName evidence="1">Uncharacterized protein</fullName>
    </submittedName>
</protein>
<comment type="caution">
    <text evidence="1">The sequence shown here is derived from an EMBL/GenBank/DDBJ whole genome shotgun (WGS) entry which is preliminary data.</text>
</comment>
<dbReference type="Proteomes" id="UP000282977">
    <property type="component" value="Unassembled WGS sequence"/>
</dbReference>
<organism evidence="1 2">
    <name type="scientific">Sphingobium algorifonticola</name>
    <dbReference type="NCBI Taxonomy" id="2008318"/>
    <lineage>
        <taxon>Bacteria</taxon>
        <taxon>Pseudomonadati</taxon>
        <taxon>Pseudomonadota</taxon>
        <taxon>Alphaproteobacteria</taxon>
        <taxon>Sphingomonadales</taxon>
        <taxon>Sphingomonadaceae</taxon>
        <taxon>Sphingobium</taxon>
    </lineage>
</organism>